<keyword evidence="1" id="KW-0812">Transmembrane</keyword>
<gene>
    <name evidence="2" type="ORF">B0I27_10922</name>
</gene>
<feature type="transmembrane region" description="Helical" evidence="1">
    <location>
        <begin position="209"/>
        <end position="225"/>
    </location>
</feature>
<sequence length="1065" mass="120141">MNLTEHQLSNIRSYLKKVNTAPELFDEMYDHVLSALEVEPQNIPFDMKLVERLAVSGFRKMVQTDSDTSRYKRLNALIGIMLFIIASFTYWLTMEPTVSFWDCGEFIAAAYKLQVGHQPGAPLFLMLGKLFSILSLGDASKVAYWVNMSSVVASGATVMFLFWTITSIGTRIHKHVKQPSASILIAGIVGSLAFAFSDTFWFSAVEAEVYAMSTLFTAIVFWAALKWEKSGEDRWLVFISFMIGLSIGIHLLSLLVIPAVALVYYFRKQPRPRLRGIFIAFLTGCVLIGMVQYGIVQYLVLAAAKSDLLFVNSFNAPFGSGAVVFLGLIGAAITAGLVISVKRKLYLLNLGLVCLTFVLFGYSSYFMIYIRANAKPNINLSNPDNAFSLYEYLGRSGYGTTPLLYGRTFDAKPVRHEERGFLYRKNNEKYEVSGSRYKTEYDKNLLFPRTHSQKPGHADFYRHWLALEEGRSPGMLDNASFFSSWQLGFMYWRYFFWNFAGRQNDIQGQGNVLEGNWISGIQPLDALRLGSQTGLPPSIKENKAHNIFYGLPFIIGLAGIVWLYRKSKPDFLTILSLFLLTGMGIVLYLNQDPLQVRERDYAYVGSFYAFAIFIGFGFMAVKGALSRVGPAKASFAMATLICILSAPGLMLKEGWDDHNRSDKFTALHWAKNYLNSCAPNAILFTNADNDTFPLWYAQEVEGIRTDVRVVCLQFLADDAYISQMKKGSGLSAPLPISMDRSIYMDGVRDYFPFVDYGITDSVNLHDLVAVMKSDAKEDKIQMSDGSFINFLPTKKLRLGVDKQILLDTETLTYDEISRTTNMEWTFNKEFATKADLVLFDILVSNEWKRPIYFATSVSEDTYMGLDDYLHLEGYAYRLLPLVPVPGVKADKSERTHSDVMYSNFMTKFEFSSYSEASYADPETRRVIGGTWNLTNTLAANLIEEGKNVEAEAVMEKSLRELPVDNYAIIDTLNRIMTVKNLYAGSRIDKASEIAEDTVQFLDAELTYISSLSPNQQRGSIQDIRIGMYVLQSLQILAAENKQAQLSSLIERNMEWLSQKFSLTDV</sequence>
<feature type="transmembrane region" description="Helical" evidence="1">
    <location>
        <begin position="183"/>
        <end position="202"/>
    </location>
</feature>
<evidence type="ECO:0000313" key="3">
    <source>
        <dbReference type="Proteomes" id="UP000238034"/>
    </source>
</evidence>
<dbReference type="AlphaFoldDB" id="A0A2T0TXA9"/>
<feature type="transmembrane region" description="Helical" evidence="1">
    <location>
        <begin position="346"/>
        <end position="370"/>
    </location>
</feature>
<evidence type="ECO:0000313" key="2">
    <source>
        <dbReference type="EMBL" id="PRY50301.1"/>
    </source>
</evidence>
<evidence type="ECO:0000256" key="1">
    <source>
        <dbReference type="SAM" id="Phobius"/>
    </source>
</evidence>
<feature type="transmembrane region" description="Helical" evidence="1">
    <location>
        <begin position="237"/>
        <end position="265"/>
    </location>
</feature>
<feature type="transmembrane region" description="Helical" evidence="1">
    <location>
        <begin position="633"/>
        <end position="651"/>
    </location>
</feature>
<name>A0A2T0TXA9_9SPHI</name>
<dbReference type="EMBL" id="PVTH01000009">
    <property type="protein sequence ID" value="PRY50301.1"/>
    <property type="molecule type" value="Genomic_DNA"/>
</dbReference>
<dbReference type="Pfam" id="PF11028">
    <property type="entry name" value="TMEM260-like"/>
    <property type="match status" value="1"/>
</dbReference>
<comment type="caution">
    <text evidence="2">The sequence shown here is derived from an EMBL/GenBank/DDBJ whole genome shotgun (WGS) entry which is preliminary data.</text>
</comment>
<accession>A0A2T0TXA9</accession>
<proteinExistence type="predicted"/>
<feature type="transmembrane region" description="Helical" evidence="1">
    <location>
        <begin position="144"/>
        <end position="163"/>
    </location>
</feature>
<organism evidence="2 3">
    <name type="scientific">Arcticibacter pallidicorallinus</name>
    <dbReference type="NCBI Taxonomy" id="1259464"/>
    <lineage>
        <taxon>Bacteria</taxon>
        <taxon>Pseudomonadati</taxon>
        <taxon>Bacteroidota</taxon>
        <taxon>Sphingobacteriia</taxon>
        <taxon>Sphingobacteriales</taxon>
        <taxon>Sphingobacteriaceae</taxon>
        <taxon>Arcticibacter</taxon>
    </lineage>
</organism>
<protein>
    <submittedName>
        <fullName evidence="2">Uncharacterized protein DUF2723</fullName>
    </submittedName>
</protein>
<reference evidence="2 3" key="1">
    <citation type="submission" date="2018-03" db="EMBL/GenBank/DDBJ databases">
        <title>Genomic Encyclopedia of Type Strains, Phase III (KMG-III): the genomes of soil and plant-associated and newly described type strains.</title>
        <authorList>
            <person name="Whitman W."/>
        </authorList>
    </citation>
    <scope>NUCLEOTIDE SEQUENCE [LARGE SCALE GENOMIC DNA]</scope>
    <source>
        <strain evidence="2 3">CGMCC 1.9313</strain>
    </source>
</reference>
<feature type="transmembrane region" description="Helical" evidence="1">
    <location>
        <begin position="571"/>
        <end position="589"/>
    </location>
</feature>
<feature type="transmembrane region" description="Helical" evidence="1">
    <location>
        <begin position="320"/>
        <end position="339"/>
    </location>
</feature>
<keyword evidence="1" id="KW-1133">Transmembrane helix</keyword>
<dbReference type="OrthoDB" id="9807602at2"/>
<feature type="transmembrane region" description="Helical" evidence="1">
    <location>
        <begin position="547"/>
        <end position="564"/>
    </location>
</feature>
<feature type="transmembrane region" description="Helical" evidence="1">
    <location>
        <begin position="74"/>
        <end position="92"/>
    </location>
</feature>
<dbReference type="RefSeq" id="WP_106294301.1">
    <property type="nucleotide sequence ID" value="NZ_PVTH01000009.1"/>
</dbReference>
<dbReference type="PANTHER" id="PTHR16214">
    <property type="entry name" value="TRANSMEMBRANE PROTEIN 260"/>
    <property type="match status" value="1"/>
</dbReference>
<keyword evidence="1" id="KW-0472">Membrane</keyword>
<feature type="transmembrane region" description="Helical" evidence="1">
    <location>
        <begin position="601"/>
        <end position="621"/>
    </location>
</feature>
<dbReference type="InterPro" id="IPR021280">
    <property type="entry name" value="TMEM260-like"/>
</dbReference>
<dbReference type="InterPro" id="IPR052724">
    <property type="entry name" value="GT117_domain-containing"/>
</dbReference>
<feature type="transmembrane region" description="Helical" evidence="1">
    <location>
        <begin position="120"/>
        <end position="137"/>
    </location>
</feature>
<feature type="transmembrane region" description="Helical" evidence="1">
    <location>
        <begin position="277"/>
        <end position="300"/>
    </location>
</feature>
<keyword evidence="3" id="KW-1185">Reference proteome</keyword>
<dbReference type="PANTHER" id="PTHR16214:SF3">
    <property type="entry name" value="TRANSMEMBRANE PROTEIN 260"/>
    <property type="match status" value="1"/>
</dbReference>
<dbReference type="Proteomes" id="UP000238034">
    <property type="component" value="Unassembled WGS sequence"/>
</dbReference>